<dbReference type="Pfam" id="PF12621">
    <property type="entry name" value="PHM7_ext"/>
    <property type="match status" value="1"/>
</dbReference>
<feature type="region of interest" description="Disordered" evidence="1">
    <location>
        <begin position="325"/>
        <end position="354"/>
    </location>
</feature>
<feature type="region of interest" description="Disordered" evidence="1">
    <location>
        <begin position="208"/>
        <end position="292"/>
    </location>
</feature>
<feature type="domain" description="10TM putative phosphate transporter extracellular tail" evidence="4">
    <location>
        <begin position="274"/>
        <end position="345"/>
    </location>
</feature>
<dbReference type="GO" id="GO:0005227">
    <property type="term" value="F:calcium-activated cation channel activity"/>
    <property type="evidence" value="ECO:0007669"/>
    <property type="project" value="InterPro"/>
</dbReference>
<feature type="compositionally biased region" description="Polar residues" evidence="1">
    <location>
        <begin position="212"/>
        <end position="230"/>
    </location>
</feature>
<dbReference type="InterPro" id="IPR022257">
    <property type="entry name" value="PHM7_ext"/>
</dbReference>
<keyword evidence="2" id="KW-1133">Transmembrane helix</keyword>
<accession>A0A2R6NLA0</accession>
<dbReference type="Proteomes" id="UP000186601">
    <property type="component" value="Unassembled WGS sequence"/>
</dbReference>
<evidence type="ECO:0000256" key="1">
    <source>
        <dbReference type="SAM" id="MobiDB-lite"/>
    </source>
</evidence>
<dbReference type="InterPro" id="IPR003864">
    <property type="entry name" value="CSC1/OSCA1-like_7TM"/>
</dbReference>
<feature type="transmembrane region" description="Helical" evidence="2">
    <location>
        <begin position="53"/>
        <end position="80"/>
    </location>
</feature>
<dbReference type="PANTHER" id="PTHR13018">
    <property type="entry name" value="PROBABLE MEMBRANE PROTEIN DUF221-RELATED"/>
    <property type="match status" value="1"/>
</dbReference>
<reference evidence="5 6" key="1">
    <citation type="submission" date="2018-02" db="EMBL/GenBank/DDBJ databases">
        <title>Genome sequence of the basidiomycete white-rot fungus Phlebia centrifuga.</title>
        <authorList>
            <person name="Granchi Z."/>
            <person name="Peng M."/>
            <person name="de Vries R.P."/>
            <person name="Hilden K."/>
            <person name="Makela M.R."/>
            <person name="Grigoriev I."/>
            <person name="Riley R."/>
        </authorList>
    </citation>
    <scope>NUCLEOTIDE SEQUENCE [LARGE SCALE GENOMIC DNA]</scope>
    <source>
        <strain evidence="5 6">FBCC195</strain>
    </source>
</reference>
<feature type="domain" description="CSC1/OSCA1-like 7TM region" evidence="3">
    <location>
        <begin position="1"/>
        <end position="76"/>
    </location>
</feature>
<sequence>MSLLATIGLAYSVLSPIMNGLAMLSFILLFFSWKFLLTWVFDQKDESETGGQYFPLAINFLFVGMYIEQFCLAVLFFLKISDGIEFIAEGVLMIVLMGLTLSMQLLLQRSFDPITRHLPMSLAEKQVQDRWERSKKISHSSEGQAAPEEDLDLFSRERIKSVIHHKIAAPVQKVVREVQKNVAKTANIDPNPTTIDLNMDDPVKVSVDRPRASTSAHSVRNADVNEQQRPISHRSKSSIQAHRTSSSSGHSERSQARSRFPTFDPPAKRQTDGEDEEDEDKDFDVHGFDHPSTYEEQPWIWVPKDPLGISSYFVKDLRAVGVEASDEGATMDPGGTVEVQRNPPDEDWQGGHDA</sequence>
<dbReference type="InterPro" id="IPR045122">
    <property type="entry name" value="Csc1-like"/>
</dbReference>
<evidence type="ECO:0000313" key="6">
    <source>
        <dbReference type="Proteomes" id="UP000186601"/>
    </source>
</evidence>
<dbReference type="EMBL" id="MLYV02001136">
    <property type="protein sequence ID" value="PSR72772.1"/>
    <property type="molecule type" value="Genomic_DNA"/>
</dbReference>
<keyword evidence="2" id="KW-0472">Membrane</keyword>
<evidence type="ECO:0000259" key="3">
    <source>
        <dbReference type="Pfam" id="PF02714"/>
    </source>
</evidence>
<organism evidence="5 6">
    <name type="scientific">Hermanssonia centrifuga</name>
    <dbReference type="NCBI Taxonomy" id="98765"/>
    <lineage>
        <taxon>Eukaryota</taxon>
        <taxon>Fungi</taxon>
        <taxon>Dikarya</taxon>
        <taxon>Basidiomycota</taxon>
        <taxon>Agaricomycotina</taxon>
        <taxon>Agaricomycetes</taxon>
        <taxon>Polyporales</taxon>
        <taxon>Meruliaceae</taxon>
        <taxon>Hermanssonia</taxon>
    </lineage>
</organism>
<keyword evidence="6" id="KW-1185">Reference proteome</keyword>
<feature type="compositionally biased region" description="Acidic residues" evidence="1">
    <location>
        <begin position="273"/>
        <end position="282"/>
    </location>
</feature>
<feature type="transmembrane region" description="Helical" evidence="2">
    <location>
        <begin position="86"/>
        <end position="107"/>
    </location>
</feature>
<dbReference type="PANTHER" id="PTHR13018:SF143">
    <property type="entry name" value="CSC1_OSCA1-LIKE 7TM REGION DOMAIN-CONTAINING PROTEIN"/>
    <property type="match status" value="1"/>
</dbReference>
<evidence type="ECO:0000313" key="5">
    <source>
        <dbReference type="EMBL" id="PSR72772.1"/>
    </source>
</evidence>
<dbReference type="AlphaFoldDB" id="A0A2R6NLA0"/>
<name>A0A2R6NLA0_9APHY</name>
<protein>
    <submittedName>
        <fullName evidence="5">Uncharacterized protein</fullName>
    </submittedName>
</protein>
<evidence type="ECO:0000259" key="4">
    <source>
        <dbReference type="Pfam" id="PF12621"/>
    </source>
</evidence>
<feature type="compositionally biased region" description="Basic and acidic residues" evidence="1">
    <location>
        <begin position="283"/>
        <end position="292"/>
    </location>
</feature>
<proteinExistence type="predicted"/>
<dbReference type="STRING" id="98765.A0A2R6NLA0"/>
<dbReference type="GO" id="GO:0005886">
    <property type="term" value="C:plasma membrane"/>
    <property type="evidence" value="ECO:0007669"/>
    <property type="project" value="TreeGrafter"/>
</dbReference>
<keyword evidence="2" id="KW-0812">Transmembrane</keyword>
<gene>
    <name evidence="5" type="ORF">PHLCEN_2v11371</name>
</gene>
<comment type="caution">
    <text evidence="5">The sequence shown here is derived from an EMBL/GenBank/DDBJ whole genome shotgun (WGS) entry which is preliminary data.</text>
</comment>
<evidence type="ECO:0000256" key="2">
    <source>
        <dbReference type="SAM" id="Phobius"/>
    </source>
</evidence>
<dbReference type="Pfam" id="PF02714">
    <property type="entry name" value="RSN1_7TM"/>
    <property type="match status" value="1"/>
</dbReference>
<dbReference type="OrthoDB" id="1076608at2759"/>